<evidence type="ECO:0000256" key="5">
    <source>
        <dbReference type="ARBA" id="ARBA00022777"/>
    </source>
</evidence>
<feature type="region of interest" description="Disordered" evidence="10">
    <location>
        <begin position="255"/>
        <end position="301"/>
    </location>
</feature>
<dbReference type="STRING" id="6183.A0A3Q0KL63"/>
<dbReference type="EC" id="2.7.11.1" evidence="1"/>
<dbReference type="InterPro" id="IPR017441">
    <property type="entry name" value="Protein_kinase_ATP_BS"/>
</dbReference>
<dbReference type="GO" id="GO:0000226">
    <property type="term" value="P:microtubule cytoskeleton organization"/>
    <property type="evidence" value="ECO:0007669"/>
    <property type="project" value="TreeGrafter"/>
</dbReference>
<keyword evidence="12" id="KW-1185">Reference proteome</keyword>
<dbReference type="FunFam" id="3.30.200.20:FF:000003">
    <property type="entry name" value="Non-specific serine/threonine protein kinase"/>
    <property type="match status" value="1"/>
</dbReference>
<comment type="catalytic activity">
    <reaction evidence="8">
        <text>L-seryl-[protein] + ATP = O-phospho-L-seryl-[protein] + ADP + H(+)</text>
        <dbReference type="Rhea" id="RHEA:17989"/>
        <dbReference type="Rhea" id="RHEA-COMP:9863"/>
        <dbReference type="Rhea" id="RHEA-COMP:11604"/>
        <dbReference type="ChEBI" id="CHEBI:15378"/>
        <dbReference type="ChEBI" id="CHEBI:29999"/>
        <dbReference type="ChEBI" id="CHEBI:30616"/>
        <dbReference type="ChEBI" id="CHEBI:83421"/>
        <dbReference type="ChEBI" id="CHEBI:456216"/>
        <dbReference type="EC" id="2.7.11.1"/>
    </reaction>
</comment>
<comment type="catalytic activity">
    <reaction evidence="7">
        <text>L-threonyl-[protein] + ATP = O-phospho-L-threonyl-[protein] + ADP + H(+)</text>
        <dbReference type="Rhea" id="RHEA:46608"/>
        <dbReference type="Rhea" id="RHEA-COMP:11060"/>
        <dbReference type="Rhea" id="RHEA-COMP:11605"/>
        <dbReference type="ChEBI" id="CHEBI:15378"/>
        <dbReference type="ChEBI" id="CHEBI:30013"/>
        <dbReference type="ChEBI" id="CHEBI:30616"/>
        <dbReference type="ChEBI" id="CHEBI:61977"/>
        <dbReference type="ChEBI" id="CHEBI:456216"/>
        <dbReference type="EC" id="2.7.11.1"/>
    </reaction>
</comment>
<proteinExistence type="predicted"/>
<dbReference type="Gene3D" id="1.10.510.10">
    <property type="entry name" value="Transferase(Phosphotransferase) domain 1"/>
    <property type="match status" value="2"/>
</dbReference>
<evidence type="ECO:0000256" key="9">
    <source>
        <dbReference type="PROSITE-ProRule" id="PRU10141"/>
    </source>
</evidence>
<accession>A0A3Q0KL63</accession>
<dbReference type="Pfam" id="PF00069">
    <property type="entry name" value="Pkinase"/>
    <property type="match status" value="2"/>
</dbReference>
<feature type="region of interest" description="Disordered" evidence="10">
    <location>
        <begin position="928"/>
        <end position="947"/>
    </location>
</feature>
<keyword evidence="4 9" id="KW-0547">Nucleotide-binding</keyword>
<reference evidence="12" key="1">
    <citation type="journal article" date="2012" name="PLoS Negl. Trop. Dis.">
        <title>A systematically improved high quality genome and transcriptome of the human blood fluke Schistosoma mansoni.</title>
        <authorList>
            <person name="Protasio A.V."/>
            <person name="Tsai I.J."/>
            <person name="Babbage A."/>
            <person name="Nichol S."/>
            <person name="Hunt M."/>
            <person name="Aslett M.A."/>
            <person name="De Silva N."/>
            <person name="Velarde G.S."/>
            <person name="Anderson T.J."/>
            <person name="Clark R.C."/>
            <person name="Davidson C."/>
            <person name="Dillon G.P."/>
            <person name="Holroyd N.E."/>
            <person name="LoVerde P.T."/>
            <person name="Lloyd C."/>
            <person name="McQuillan J."/>
            <person name="Oliveira G."/>
            <person name="Otto T.D."/>
            <person name="Parker-Manuel S.J."/>
            <person name="Quail M.A."/>
            <person name="Wilson R.A."/>
            <person name="Zerlotini A."/>
            <person name="Dunne D.W."/>
            <person name="Berriman M."/>
        </authorList>
    </citation>
    <scope>NUCLEOTIDE SEQUENCE [LARGE SCALE GENOMIC DNA]</scope>
    <source>
        <strain evidence="12">Puerto Rican</strain>
    </source>
</reference>
<dbReference type="SMART" id="SM00220">
    <property type="entry name" value="S_TKc"/>
    <property type="match status" value="1"/>
</dbReference>
<feature type="compositionally biased region" description="Low complexity" evidence="10">
    <location>
        <begin position="17"/>
        <end position="26"/>
    </location>
</feature>
<evidence type="ECO:0000256" key="10">
    <source>
        <dbReference type="SAM" id="MobiDB-lite"/>
    </source>
</evidence>
<feature type="compositionally biased region" description="Basic and acidic residues" evidence="10">
    <location>
        <begin position="504"/>
        <end position="513"/>
    </location>
</feature>
<dbReference type="PROSITE" id="PS00108">
    <property type="entry name" value="PROTEIN_KINASE_ST"/>
    <property type="match status" value="1"/>
</dbReference>
<feature type="domain" description="Protein kinase" evidence="11">
    <location>
        <begin position="311"/>
        <end position="679"/>
    </location>
</feature>
<keyword evidence="2" id="KW-0723">Serine/threonine-protein kinase</keyword>
<evidence type="ECO:0000256" key="1">
    <source>
        <dbReference type="ARBA" id="ARBA00012513"/>
    </source>
</evidence>
<sequence>MNMITNNNHSTNDDNKNNSSINSSINGSINSNNPINNHPKEYNWFTISLYNHHFNPYSTELFNSFTYSNDSIDKLGQQFTQLANQSINTSINHESIKYNYIQQLMINKKSIMNANNHNLSNTLETNLSTLNTPSLKRAVPIIDKRYNKSINRLNNPIIYHNDNKQSIKTISMNSNHNHYNKNDRLPSNNMIIDTTSMTCITTTTKTTTTRTSNLLNYHHSEPNMIEDRNLFNRSSHSSYSLTSMISRSYSMNSISNDKNNNISHAKNQSQSNNNTNNTNNSNSNNNGNSNKYPSIEHNNNDNPKSNGLGLYCILNTIGLGNFSQVKLATHVLTKERVAIKVLDKSKMNTSTRRLLSQEISILESLHHPNIIRLYEVIETFSHLNLIMEYVAGGDLNRRIIKYGKLNEPESRIVFAQLIAAVNHLHERNIVHRDIKAENILFTYDFKYTTQIYNKPSKLKKGTKIKGNGVKQQKNHPNFIDPNKQTNKIQKLLHNNNHHHQKRSRSSEKNDHSIRTSSSSKYKMKQEEYQSTSYDRKKLGKSNSIEDDEIGESLDLCPDHYRVKLVDFGFSKLIKESNQQLTTFCGSPAYAAPELFESKSYRGGPVDMWALGIVLFFMLTGLLPFSGTTVGQVRRLVLDNCGLQPPDSLSPAAADLYRNLTARQPDLRPTASQLIKYAQFARKDLTPIEIVLRQRSTWTNWLTGQTFPKPLPRFKHCPPLPTTPQIKQSLLDSSSSRYKINKTVSIDKTISNDIIPSSDLIHKQSINTIQNNTDHQPDIQTLNSGNGEGLNGNCSSEQTLLNHLNDNQDDAELEAANYLLSNLGITKDEIQNSYNYVTRSAVTGAYRIMLHKIHRSRRLSQLDQMTLTPYNNNNMKSIKFNSNLSSIQSSIHLEPENNYNPNQNQNPFKSHTIPYSLKQNHSIKLNTNKNLDNEQSSNNNNNGNKSASRLCYLI</sequence>
<name>A0A3Q0KL63_SCHMA</name>
<dbReference type="GO" id="GO:0005737">
    <property type="term" value="C:cytoplasm"/>
    <property type="evidence" value="ECO:0007669"/>
    <property type="project" value="TreeGrafter"/>
</dbReference>
<dbReference type="PANTHER" id="PTHR24346">
    <property type="entry name" value="MAP/MICROTUBULE AFFINITY-REGULATING KINASE"/>
    <property type="match status" value="1"/>
</dbReference>
<reference evidence="13" key="2">
    <citation type="submission" date="2018-12" db="UniProtKB">
        <authorList>
            <consortium name="WormBaseParasite"/>
        </authorList>
    </citation>
    <scope>IDENTIFICATION</scope>
    <source>
        <strain evidence="13">Puerto Rican</strain>
    </source>
</reference>
<evidence type="ECO:0000256" key="7">
    <source>
        <dbReference type="ARBA" id="ARBA00047899"/>
    </source>
</evidence>
<organism evidence="12 13">
    <name type="scientific">Schistosoma mansoni</name>
    <name type="common">Blood fluke</name>
    <dbReference type="NCBI Taxonomy" id="6183"/>
    <lineage>
        <taxon>Eukaryota</taxon>
        <taxon>Metazoa</taxon>
        <taxon>Spiralia</taxon>
        <taxon>Lophotrochozoa</taxon>
        <taxon>Platyhelminthes</taxon>
        <taxon>Trematoda</taxon>
        <taxon>Digenea</taxon>
        <taxon>Strigeidida</taxon>
        <taxon>Schistosomatoidea</taxon>
        <taxon>Schistosomatidae</taxon>
        <taxon>Schistosoma</taxon>
    </lineage>
</organism>
<keyword evidence="3" id="KW-0808">Transferase</keyword>
<dbReference type="GO" id="GO:0035556">
    <property type="term" value="P:intracellular signal transduction"/>
    <property type="evidence" value="ECO:0007669"/>
    <property type="project" value="TreeGrafter"/>
</dbReference>
<dbReference type="GO" id="GO:0005524">
    <property type="term" value="F:ATP binding"/>
    <property type="evidence" value="ECO:0007669"/>
    <property type="project" value="UniProtKB-UniRule"/>
</dbReference>
<evidence type="ECO:0000256" key="6">
    <source>
        <dbReference type="ARBA" id="ARBA00022840"/>
    </source>
</evidence>
<feature type="compositionally biased region" description="Low complexity" evidence="10">
    <location>
        <begin position="255"/>
        <end position="290"/>
    </location>
</feature>
<dbReference type="PROSITE" id="PS50011">
    <property type="entry name" value="PROTEIN_KINASE_DOM"/>
    <property type="match status" value="1"/>
</dbReference>
<dbReference type="InterPro" id="IPR008271">
    <property type="entry name" value="Ser/Thr_kinase_AS"/>
</dbReference>
<dbReference type="WBParaSite" id="Smp_127060.1">
    <property type="protein sequence ID" value="Smp_127060.1"/>
    <property type="gene ID" value="Smp_127060"/>
</dbReference>
<evidence type="ECO:0000313" key="13">
    <source>
        <dbReference type="WBParaSite" id="Smp_127060.1"/>
    </source>
</evidence>
<dbReference type="PANTHER" id="PTHR24346:SF49">
    <property type="entry name" value="NIM1 SERINE_THREONINE PROTEIN KINASE"/>
    <property type="match status" value="1"/>
</dbReference>
<dbReference type="PROSITE" id="PS00107">
    <property type="entry name" value="PROTEIN_KINASE_ATP"/>
    <property type="match status" value="1"/>
</dbReference>
<dbReference type="AlphaFoldDB" id="A0A3Q0KL63"/>
<evidence type="ECO:0000256" key="3">
    <source>
        <dbReference type="ARBA" id="ARBA00022679"/>
    </source>
</evidence>
<evidence type="ECO:0000256" key="4">
    <source>
        <dbReference type="ARBA" id="ARBA00022741"/>
    </source>
</evidence>
<feature type="region of interest" description="Disordered" evidence="10">
    <location>
        <begin position="458"/>
        <end position="536"/>
    </location>
</feature>
<evidence type="ECO:0000313" key="12">
    <source>
        <dbReference type="Proteomes" id="UP000008854"/>
    </source>
</evidence>
<dbReference type="Proteomes" id="UP000008854">
    <property type="component" value="Unassembled WGS sequence"/>
</dbReference>
<dbReference type="InterPro" id="IPR000719">
    <property type="entry name" value="Prot_kinase_dom"/>
</dbReference>
<dbReference type="FunFam" id="1.10.510.10:FF:000571">
    <property type="entry name" value="Maternal embryonic leucine zipper kinase"/>
    <property type="match status" value="1"/>
</dbReference>
<feature type="compositionally biased region" description="Low complexity" evidence="10">
    <location>
        <begin position="1"/>
        <end position="10"/>
    </location>
</feature>
<dbReference type="InterPro" id="IPR011009">
    <property type="entry name" value="Kinase-like_dom_sf"/>
</dbReference>
<feature type="binding site" evidence="9">
    <location>
        <position position="340"/>
    </location>
    <ligand>
        <name>ATP</name>
        <dbReference type="ChEBI" id="CHEBI:30616"/>
    </ligand>
</feature>
<feature type="region of interest" description="Disordered" evidence="10">
    <location>
        <begin position="892"/>
        <end position="911"/>
    </location>
</feature>
<keyword evidence="6 9" id="KW-0067">ATP-binding</keyword>
<evidence type="ECO:0000256" key="8">
    <source>
        <dbReference type="ARBA" id="ARBA00048679"/>
    </source>
</evidence>
<evidence type="ECO:0000256" key="2">
    <source>
        <dbReference type="ARBA" id="ARBA00022527"/>
    </source>
</evidence>
<evidence type="ECO:0000259" key="11">
    <source>
        <dbReference type="PROSITE" id="PS50011"/>
    </source>
</evidence>
<dbReference type="SUPFAM" id="SSF56112">
    <property type="entry name" value="Protein kinase-like (PK-like)"/>
    <property type="match status" value="1"/>
</dbReference>
<keyword evidence="5" id="KW-0418">Kinase</keyword>
<dbReference type="GO" id="GO:0050321">
    <property type="term" value="F:tau-protein kinase activity"/>
    <property type="evidence" value="ECO:0007669"/>
    <property type="project" value="TreeGrafter"/>
</dbReference>
<dbReference type="InParanoid" id="A0A3Q0KL63"/>
<feature type="region of interest" description="Disordered" evidence="10">
    <location>
        <begin position="1"/>
        <end position="26"/>
    </location>
</feature>
<protein>
    <recommendedName>
        <fullName evidence="1">non-specific serine/threonine protein kinase</fullName>
        <ecNumber evidence="1">2.7.11.1</ecNumber>
    </recommendedName>
</protein>
<feature type="compositionally biased region" description="Low complexity" evidence="10">
    <location>
        <begin position="895"/>
        <end position="906"/>
    </location>
</feature>